<dbReference type="InterPro" id="IPR055237">
    <property type="entry name" value="Cdc6_lid"/>
</dbReference>
<organism evidence="6 7">
    <name type="scientific">Natrinema hispanicum</name>
    <dbReference type="NCBI Taxonomy" id="392421"/>
    <lineage>
        <taxon>Archaea</taxon>
        <taxon>Methanobacteriati</taxon>
        <taxon>Methanobacteriota</taxon>
        <taxon>Stenosarchaea group</taxon>
        <taxon>Halobacteria</taxon>
        <taxon>Halobacteriales</taxon>
        <taxon>Natrialbaceae</taxon>
        <taxon>Natrinema</taxon>
    </lineage>
</organism>
<dbReference type="PANTHER" id="PTHR10763">
    <property type="entry name" value="CELL DIVISION CONTROL PROTEIN 6-RELATED"/>
    <property type="match status" value="1"/>
</dbReference>
<evidence type="ECO:0000256" key="3">
    <source>
        <dbReference type="ARBA" id="ARBA00022741"/>
    </source>
</evidence>
<dbReference type="CDD" id="cd18139">
    <property type="entry name" value="HLD_clamp_RarA"/>
    <property type="match status" value="1"/>
</dbReference>
<dbReference type="Gene3D" id="3.40.50.300">
    <property type="entry name" value="P-loop containing nucleotide triphosphate hydrolases"/>
    <property type="match status" value="1"/>
</dbReference>
<evidence type="ECO:0000256" key="2">
    <source>
        <dbReference type="ARBA" id="ARBA00022705"/>
    </source>
</evidence>
<dbReference type="GO" id="GO:0006260">
    <property type="term" value="P:DNA replication"/>
    <property type="evidence" value="ECO:0007669"/>
    <property type="project" value="UniProtKB-KW"/>
</dbReference>
<evidence type="ECO:0000256" key="4">
    <source>
        <dbReference type="ARBA" id="ARBA00022840"/>
    </source>
</evidence>
<keyword evidence="2" id="KW-0235">DNA replication</keyword>
<feature type="domain" description="AAA+ ATPase" evidence="5">
    <location>
        <begin position="39"/>
        <end position="173"/>
    </location>
</feature>
<dbReference type="InterPro" id="IPR050311">
    <property type="entry name" value="ORC1/CDC6"/>
</dbReference>
<dbReference type="SUPFAM" id="SSF52540">
    <property type="entry name" value="P-loop containing nucleoside triphosphate hydrolases"/>
    <property type="match status" value="1"/>
</dbReference>
<dbReference type="CDD" id="cd00009">
    <property type="entry name" value="AAA"/>
    <property type="match status" value="1"/>
</dbReference>
<dbReference type="InterPro" id="IPR003593">
    <property type="entry name" value="AAA+_ATPase"/>
</dbReference>
<dbReference type="RefSeq" id="WP_149782220.1">
    <property type="nucleotide sequence ID" value="NZ_FMZP01000001.1"/>
</dbReference>
<dbReference type="Gene3D" id="1.10.8.60">
    <property type="match status" value="1"/>
</dbReference>
<accession>A0A1G6IIY8</accession>
<evidence type="ECO:0000313" key="6">
    <source>
        <dbReference type="EMBL" id="SDC06458.1"/>
    </source>
</evidence>
<reference evidence="6 7" key="1">
    <citation type="submission" date="2016-10" db="EMBL/GenBank/DDBJ databases">
        <authorList>
            <person name="Varghese N."/>
            <person name="Submissions S."/>
        </authorList>
    </citation>
    <scope>NUCLEOTIDE SEQUENCE [LARGE SCALE GENOMIC DNA]</scope>
    <source>
        <strain evidence="6 7">CDM_1</strain>
    </source>
</reference>
<comment type="similarity">
    <text evidence="1">Belongs to the CDC6/cdc18 family.</text>
</comment>
<dbReference type="InterPro" id="IPR049945">
    <property type="entry name" value="AAA_22"/>
</dbReference>
<dbReference type="Pfam" id="PF22703">
    <property type="entry name" value="Cdc6_lid"/>
    <property type="match status" value="1"/>
</dbReference>
<dbReference type="Pfam" id="PF13401">
    <property type="entry name" value="AAA_22"/>
    <property type="match status" value="1"/>
</dbReference>
<proteinExistence type="inferred from homology"/>
<keyword evidence="3" id="KW-0547">Nucleotide-binding</keyword>
<evidence type="ECO:0000313" key="7">
    <source>
        <dbReference type="Proteomes" id="UP000324021"/>
    </source>
</evidence>
<dbReference type="InterPro" id="IPR027417">
    <property type="entry name" value="P-loop_NTPase"/>
</dbReference>
<dbReference type="SMART" id="SM00382">
    <property type="entry name" value="AAA"/>
    <property type="match status" value="1"/>
</dbReference>
<sequence length="336" mass="37361">MIRDARALRPSYIPSDLHHRDAKIEQLADALRPIADGGIGENVLIFGPSGTGKTTLARFVVRKLERETLDLRWGYHNCISGSSKAEVLYGIMRDADLGANLKKMGSPTSAFIDRLRESERRVVGIVDEVDVLEDDTTLQALIDIPNVTIVAITIDEDDLFAYLDSRVRSRLRSAETITLDRFTHAQLVDILQARIRAGLRPGTITSDAIAYIADVAAGDAREAIGILRSAARFVSRDCDSSQITTEVVDSVRSAALEEIHLERVEDLGTHKRLLYDIIEAAREISASQLHETYEQRAQKPKAKSTRRRYLMNLEDKYGLIESNGNGKGKVYAVPDF</sequence>
<dbReference type="GO" id="GO:0005524">
    <property type="term" value="F:ATP binding"/>
    <property type="evidence" value="ECO:0007669"/>
    <property type="project" value="UniProtKB-KW"/>
</dbReference>
<keyword evidence="4" id="KW-0067">ATP-binding</keyword>
<evidence type="ECO:0000256" key="1">
    <source>
        <dbReference type="ARBA" id="ARBA00006184"/>
    </source>
</evidence>
<dbReference type="EMBL" id="FMZP01000001">
    <property type="protein sequence ID" value="SDC06458.1"/>
    <property type="molecule type" value="Genomic_DNA"/>
</dbReference>
<name>A0A1G6IIY8_9EURY</name>
<dbReference type="Proteomes" id="UP000324021">
    <property type="component" value="Unassembled WGS sequence"/>
</dbReference>
<dbReference type="PANTHER" id="PTHR10763:SF22">
    <property type="entry name" value="ORC1-TYPE DNA REPLICATION PROTEIN"/>
    <property type="match status" value="1"/>
</dbReference>
<evidence type="ECO:0000259" key="5">
    <source>
        <dbReference type="SMART" id="SM00382"/>
    </source>
</evidence>
<dbReference type="AlphaFoldDB" id="A0A1G6IIY8"/>
<protein>
    <submittedName>
        <fullName evidence="6">Orc1/cdc6 family replication initiation protein</fullName>
    </submittedName>
</protein>
<gene>
    <name evidence="6" type="ORF">SAMN05192552_1001278</name>
</gene>